<keyword evidence="14" id="KW-0961">Cell wall biogenesis/degradation</keyword>
<dbReference type="EC" id="3.6.1.27" evidence="3 14"/>
<dbReference type="RefSeq" id="WP_055663154.1">
    <property type="nucleotide sequence ID" value="NZ_CYPR01000098.1"/>
</dbReference>
<comment type="function">
    <text evidence="14">Catalyzes the dephosphorylation of undecaprenyl diphosphate (UPP). Confers resistance to bacitracin.</text>
</comment>
<dbReference type="GO" id="GO:0005886">
    <property type="term" value="C:plasma membrane"/>
    <property type="evidence" value="ECO:0007669"/>
    <property type="project" value="UniProtKB-SubCell"/>
</dbReference>
<dbReference type="EMBL" id="CYPR01000098">
    <property type="protein sequence ID" value="CUH38888.1"/>
    <property type="molecule type" value="Genomic_DNA"/>
</dbReference>
<comment type="subcellular location">
    <subcellularLocation>
        <location evidence="1 14">Cell membrane</location>
        <topology evidence="1 14">Multi-pass membrane protein</topology>
    </subcellularLocation>
</comment>
<keyword evidence="7 14" id="KW-0378">Hydrolase</keyword>
<evidence type="ECO:0000256" key="5">
    <source>
        <dbReference type="ARBA" id="ARBA00022475"/>
    </source>
</evidence>
<evidence type="ECO:0000256" key="4">
    <source>
        <dbReference type="ARBA" id="ARBA00021581"/>
    </source>
</evidence>
<dbReference type="Proteomes" id="UP000049455">
    <property type="component" value="Unassembled WGS sequence"/>
</dbReference>
<comment type="catalytic activity">
    <reaction evidence="13 14">
        <text>di-trans,octa-cis-undecaprenyl diphosphate + H2O = di-trans,octa-cis-undecaprenyl phosphate + phosphate + H(+)</text>
        <dbReference type="Rhea" id="RHEA:28094"/>
        <dbReference type="ChEBI" id="CHEBI:15377"/>
        <dbReference type="ChEBI" id="CHEBI:15378"/>
        <dbReference type="ChEBI" id="CHEBI:43474"/>
        <dbReference type="ChEBI" id="CHEBI:58405"/>
        <dbReference type="ChEBI" id="CHEBI:60392"/>
        <dbReference type="EC" id="3.6.1.27"/>
    </reaction>
</comment>
<dbReference type="GO" id="GO:0050380">
    <property type="term" value="F:undecaprenyl-diphosphatase activity"/>
    <property type="evidence" value="ECO:0007669"/>
    <property type="project" value="UniProtKB-UniRule"/>
</dbReference>
<dbReference type="Pfam" id="PF02673">
    <property type="entry name" value="BacA"/>
    <property type="match status" value="1"/>
</dbReference>
<evidence type="ECO:0000256" key="3">
    <source>
        <dbReference type="ARBA" id="ARBA00012374"/>
    </source>
</evidence>
<comment type="similarity">
    <text evidence="2 14">Belongs to the UppP family.</text>
</comment>
<keyword evidence="16" id="KW-1185">Reference proteome</keyword>
<dbReference type="NCBIfam" id="NF001393">
    <property type="entry name" value="PRK00281.2-4"/>
    <property type="match status" value="1"/>
</dbReference>
<dbReference type="GO" id="GO:0009252">
    <property type="term" value="P:peptidoglycan biosynthetic process"/>
    <property type="evidence" value="ECO:0007669"/>
    <property type="project" value="UniProtKB-KW"/>
</dbReference>
<evidence type="ECO:0000256" key="12">
    <source>
        <dbReference type="ARBA" id="ARBA00032932"/>
    </source>
</evidence>
<keyword evidence="14" id="KW-0573">Peptidoglycan synthesis</keyword>
<evidence type="ECO:0000256" key="13">
    <source>
        <dbReference type="ARBA" id="ARBA00047594"/>
    </source>
</evidence>
<keyword evidence="14" id="KW-0133">Cell shape</keyword>
<dbReference type="GO" id="GO:0071555">
    <property type="term" value="P:cell wall organization"/>
    <property type="evidence" value="ECO:0007669"/>
    <property type="project" value="UniProtKB-KW"/>
</dbReference>
<keyword evidence="9 14" id="KW-0472">Membrane</keyword>
<dbReference type="STRING" id="313367.JSE7799_01606"/>
<reference evidence="15 16" key="1">
    <citation type="submission" date="2015-09" db="EMBL/GenBank/DDBJ databases">
        <authorList>
            <person name="Jackson K.R."/>
            <person name="Lunt B.L."/>
            <person name="Fisher J.N.B."/>
            <person name="Gardner A.V."/>
            <person name="Bailey M.E."/>
            <person name="Deus L.M."/>
            <person name="Earl A.S."/>
            <person name="Gibby P.D."/>
            <person name="Hartmann K.A."/>
            <person name="Liu J.E."/>
            <person name="Manci A.M."/>
            <person name="Nielsen D.A."/>
            <person name="Solomon M.B."/>
            <person name="Breakwell D.P."/>
            <person name="Burnett S.H."/>
            <person name="Grose J.H."/>
        </authorList>
    </citation>
    <scope>NUCLEOTIDE SEQUENCE [LARGE SCALE GENOMIC DNA]</scope>
    <source>
        <strain evidence="15 16">CECT 7799</strain>
    </source>
</reference>
<evidence type="ECO:0000256" key="1">
    <source>
        <dbReference type="ARBA" id="ARBA00004651"/>
    </source>
</evidence>
<evidence type="ECO:0000256" key="11">
    <source>
        <dbReference type="ARBA" id="ARBA00032707"/>
    </source>
</evidence>
<dbReference type="PANTHER" id="PTHR30622">
    <property type="entry name" value="UNDECAPRENYL-DIPHOSPHATASE"/>
    <property type="match status" value="1"/>
</dbReference>
<proteinExistence type="inferred from homology"/>
<evidence type="ECO:0000256" key="7">
    <source>
        <dbReference type="ARBA" id="ARBA00022801"/>
    </source>
</evidence>
<feature type="transmembrane region" description="Helical" evidence="14">
    <location>
        <begin position="219"/>
        <end position="237"/>
    </location>
</feature>
<accession>A0A0M7B9Z4</accession>
<sequence length="266" mass="28126">MALWNLILLALIQGVTEFLPISSSGHLILLPSLTGMEDQGTALDIALHLGTLGAVVMYFWSDVTRAARGTGGLFRRRFGPDERLAAALAVATVPIILAGFVLQFTIGAAAFRSVALIGWATIGFGLLLWWFDRRGPSEAGIGDWTLSAALKLGLWQALALIPGTSRSGICITGARAMGFVREDAARISMLMSIPTIFASAALLAADVAADASGTLLRDALIAAVMAFFAALAALALMMRLLKSVDFTPYVIYRLILGAGLLLWAYG</sequence>
<dbReference type="GO" id="GO:0008360">
    <property type="term" value="P:regulation of cell shape"/>
    <property type="evidence" value="ECO:0007669"/>
    <property type="project" value="UniProtKB-KW"/>
</dbReference>
<feature type="transmembrane region" description="Helical" evidence="14">
    <location>
        <begin position="84"/>
        <end position="104"/>
    </location>
</feature>
<evidence type="ECO:0000313" key="15">
    <source>
        <dbReference type="EMBL" id="CUH38888.1"/>
    </source>
</evidence>
<feature type="transmembrane region" description="Helical" evidence="14">
    <location>
        <begin position="249"/>
        <end position="265"/>
    </location>
</feature>
<organism evidence="15 16">
    <name type="scientific">Jannaschia seosinensis</name>
    <dbReference type="NCBI Taxonomy" id="313367"/>
    <lineage>
        <taxon>Bacteria</taxon>
        <taxon>Pseudomonadati</taxon>
        <taxon>Pseudomonadota</taxon>
        <taxon>Alphaproteobacteria</taxon>
        <taxon>Rhodobacterales</taxon>
        <taxon>Roseobacteraceae</taxon>
        <taxon>Jannaschia</taxon>
    </lineage>
</organism>
<comment type="miscellaneous">
    <text evidence="14">Bacitracin is thought to be involved in the inhibition of peptidoglycan synthesis by sequestering undecaprenyl diphosphate, thereby reducing the pool of lipid carrier available.</text>
</comment>
<dbReference type="InterPro" id="IPR003824">
    <property type="entry name" value="UppP"/>
</dbReference>
<protein>
    <recommendedName>
        <fullName evidence="4 14">Undecaprenyl-diphosphatase</fullName>
        <ecNumber evidence="3 14">3.6.1.27</ecNumber>
    </recommendedName>
    <alternativeName>
        <fullName evidence="12 14">Bacitracin resistance protein</fullName>
    </alternativeName>
    <alternativeName>
        <fullName evidence="11 14">Undecaprenyl pyrophosphate phosphatase</fullName>
    </alternativeName>
</protein>
<dbReference type="HAMAP" id="MF_01006">
    <property type="entry name" value="Undec_diphosphatase"/>
    <property type="match status" value="1"/>
</dbReference>
<evidence type="ECO:0000256" key="2">
    <source>
        <dbReference type="ARBA" id="ARBA00010621"/>
    </source>
</evidence>
<dbReference type="GO" id="GO:0046677">
    <property type="term" value="P:response to antibiotic"/>
    <property type="evidence" value="ECO:0007669"/>
    <property type="project" value="UniProtKB-UniRule"/>
</dbReference>
<keyword evidence="10 14" id="KW-0046">Antibiotic resistance</keyword>
<evidence type="ECO:0000256" key="8">
    <source>
        <dbReference type="ARBA" id="ARBA00022989"/>
    </source>
</evidence>
<dbReference type="AlphaFoldDB" id="A0A0M7B9Z4"/>
<keyword evidence="5 14" id="KW-1003">Cell membrane</keyword>
<feature type="transmembrane region" description="Helical" evidence="14">
    <location>
        <begin position="110"/>
        <end position="131"/>
    </location>
</feature>
<keyword evidence="6 14" id="KW-0812">Transmembrane</keyword>
<evidence type="ECO:0000256" key="6">
    <source>
        <dbReference type="ARBA" id="ARBA00022692"/>
    </source>
</evidence>
<evidence type="ECO:0000256" key="9">
    <source>
        <dbReference type="ARBA" id="ARBA00023136"/>
    </source>
</evidence>
<evidence type="ECO:0000256" key="14">
    <source>
        <dbReference type="HAMAP-Rule" id="MF_01006"/>
    </source>
</evidence>
<dbReference type="PANTHER" id="PTHR30622:SF4">
    <property type="entry name" value="UNDECAPRENYL-DIPHOSPHATASE"/>
    <property type="match status" value="1"/>
</dbReference>
<evidence type="ECO:0000313" key="16">
    <source>
        <dbReference type="Proteomes" id="UP000049455"/>
    </source>
</evidence>
<name>A0A0M7B9Z4_9RHOB</name>
<feature type="transmembrane region" description="Helical" evidence="14">
    <location>
        <begin position="42"/>
        <end position="63"/>
    </location>
</feature>
<evidence type="ECO:0000256" key="10">
    <source>
        <dbReference type="ARBA" id="ARBA00023251"/>
    </source>
</evidence>
<gene>
    <name evidence="14 15" type="primary">uppP</name>
    <name evidence="15" type="ORF">JSE7799_01606</name>
</gene>
<dbReference type="OrthoDB" id="9808289at2"/>
<keyword evidence="8 14" id="KW-1133">Transmembrane helix</keyword>
<feature type="transmembrane region" description="Helical" evidence="14">
    <location>
        <begin position="187"/>
        <end position="207"/>
    </location>
</feature>